<proteinExistence type="predicted"/>
<keyword evidence="3" id="KW-1185">Reference proteome</keyword>
<evidence type="ECO:0000313" key="2">
    <source>
        <dbReference type="EMBL" id="KAF2128004.1"/>
    </source>
</evidence>
<keyword evidence="1" id="KW-0812">Transmembrane</keyword>
<dbReference type="RefSeq" id="XP_033522393.1">
    <property type="nucleotide sequence ID" value="XM_033672968.1"/>
</dbReference>
<dbReference type="AlphaFoldDB" id="A0A6A6AA89"/>
<feature type="transmembrane region" description="Helical" evidence="1">
    <location>
        <begin position="78"/>
        <end position="97"/>
    </location>
</feature>
<reference evidence="2" key="1">
    <citation type="journal article" date="2020" name="Stud. Mycol.">
        <title>101 Dothideomycetes genomes: a test case for predicting lifestyles and emergence of pathogens.</title>
        <authorList>
            <person name="Haridas S."/>
            <person name="Albert R."/>
            <person name="Binder M."/>
            <person name="Bloem J."/>
            <person name="Labutti K."/>
            <person name="Salamov A."/>
            <person name="Andreopoulos B."/>
            <person name="Baker S."/>
            <person name="Barry K."/>
            <person name="Bills G."/>
            <person name="Bluhm B."/>
            <person name="Cannon C."/>
            <person name="Castanera R."/>
            <person name="Culley D."/>
            <person name="Daum C."/>
            <person name="Ezra D."/>
            <person name="Gonzalez J."/>
            <person name="Henrissat B."/>
            <person name="Kuo A."/>
            <person name="Liang C."/>
            <person name="Lipzen A."/>
            <person name="Lutzoni F."/>
            <person name="Magnuson J."/>
            <person name="Mondo S."/>
            <person name="Nolan M."/>
            <person name="Ohm R."/>
            <person name="Pangilinan J."/>
            <person name="Park H.-J."/>
            <person name="Ramirez L."/>
            <person name="Alfaro M."/>
            <person name="Sun H."/>
            <person name="Tritt A."/>
            <person name="Yoshinaga Y."/>
            <person name="Zwiers L.-H."/>
            <person name="Turgeon B."/>
            <person name="Goodwin S."/>
            <person name="Spatafora J."/>
            <person name="Crous P."/>
            <person name="Grigoriev I."/>
        </authorList>
    </citation>
    <scope>NUCLEOTIDE SEQUENCE</scope>
    <source>
        <strain evidence="2">CBS 119687</strain>
    </source>
</reference>
<accession>A0A6A6AA89</accession>
<dbReference type="OrthoDB" id="2309723at2759"/>
<keyword evidence="1" id="KW-1133">Transmembrane helix</keyword>
<organism evidence="2 3">
    <name type="scientific">Dothidotthia symphoricarpi CBS 119687</name>
    <dbReference type="NCBI Taxonomy" id="1392245"/>
    <lineage>
        <taxon>Eukaryota</taxon>
        <taxon>Fungi</taxon>
        <taxon>Dikarya</taxon>
        <taxon>Ascomycota</taxon>
        <taxon>Pezizomycotina</taxon>
        <taxon>Dothideomycetes</taxon>
        <taxon>Pleosporomycetidae</taxon>
        <taxon>Pleosporales</taxon>
        <taxon>Dothidotthiaceae</taxon>
        <taxon>Dothidotthia</taxon>
    </lineage>
</organism>
<sequence length="344" mass="38713">MNASPQVSSLYGPGAFVGWICTMGSVLVSWTCNRRNESQDSIGNDLIATLTLPSVAAIQYQYELWHTRKDGIPPAKEILDATSCIVLWYLAFGPWLFGISAITGKMKRSVCTATIFALCLSVSSIKYVRRALQVEFPAADSYNVCNIAMSSYNLLRYAGLLQIRGKNIRLETYRNKTFGALRLFSKIMPWVFAFVIYTPEVIHLVLSEDRDPTLVLLELFSVPRTGYSVMELDQAVALSAGASTLAYSIYEAFTSRTLSPWEEYQIWRASCETLLKEGILEEDETALWNEELLVMAHQVKLVLDAPSSTEILLKMVQIKEEREELAEISKEKQVVEQLRDSGFL</sequence>
<evidence type="ECO:0000313" key="3">
    <source>
        <dbReference type="Proteomes" id="UP000799771"/>
    </source>
</evidence>
<dbReference type="EMBL" id="ML977509">
    <property type="protein sequence ID" value="KAF2128004.1"/>
    <property type="molecule type" value="Genomic_DNA"/>
</dbReference>
<keyword evidence="1" id="KW-0472">Membrane</keyword>
<name>A0A6A6AA89_9PLEO</name>
<gene>
    <name evidence="2" type="ORF">P153DRAFT_432419</name>
</gene>
<dbReference type="GeneID" id="54413400"/>
<evidence type="ECO:0000256" key="1">
    <source>
        <dbReference type="SAM" id="Phobius"/>
    </source>
</evidence>
<dbReference type="Proteomes" id="UP000799771">
    <property type="component" value="Unassembled WGS sequence"/>
</dbReference>
<protein>
    <submittedName>
        <fullName evidence="2">Uncharacterized protein</fullName>
    </submittedName>
</protein>
<feature type="transmembrane region" description="Helical" evidence="1">
    <location>
        <begin position="12"/>
        <end position="30"/>
    </location>
</feature>